<dbReference type="InterPro" id="IPR002139">
    <property type="entry name" value="Ribo/fructo_kinase"/>
</dbReference>
<evidence type="ECO:0000259" key="14">
    <source>
        <dbReference type="Pfam" id="PF00532"/>
    </source>
</evidence>
<protein>
    <recommendedName>
        <fullName evidence="3">Ribokinase</fullName>
        <ecNumber evidence="2">2.7.1.15</ecNumber>
    </recommendedName>
</protein>
<keyword evidence="5" id="KW-0479">Metal-binding</keyword>
<dbReference type="PANTHER" id="PTHR10584">
    <property type="entry name" value="SUGAR KINASE"/>
    <property type="match status" value="1"/>
</dbReference>
<keyword evidence="11" id="KW-0119">Carbohydrate metabolism</keyword>
<dbReference type="Proteomes" id="UP000702964">
    <property type="component" value="Unassembled WGS sequence"/>
</dbReference>
<dbReference type="AlphaFoldDB" id="A0A8J4WBU6"/>
<dbReference type="GO" id="GO:0006014">
    <property type="term" value="P:D-ribose metabolic process"/>
    <property type="evidence" value="ECO:0007669"/>
    <property type="project" value="InterPro"/>
</dbReference>
<dbReference type="InterPro" id="IPR001761">
    <property type="entry name" value="Peripla_BP/Lac1_sug-bd_dom"/>
</dbReference>
<keyword evidence="6" id="KW-0547">Nucleotide-binding</keyword>
<evidence type="ECO:0000256" key="3">
    <source>
        <dbReference type="ARBA" id="ARBA00016943"/>
    </source>
</evidence>
<evidence type="ECO:0000259" key="13">
    <source>
        <dbReference type="Pfam" id="PF00294"/>
    </source>
</evidence>
<dbReference type="InterPro" id="IPR002173">
    <property type="entry name" value="Carboh/pur_kinase_PfkB_CS"/>
</dbReference>
<evidence type="ECO:0000256" key="1">
    <source>
        <dbReference type="ARBA" id="ARBA00010688"/>
    </source>
</evidence>
<keyword evidence="8" id="KW-0067">ATP-binding</keyword>
<name>A0A8J4WBU6_9STRA</name>
<evidence type="ECO:0000256" key="6">
    <source>
        <dbReference type="ARBA" id="ARBA00022741"/>
    </source>
</evidence>
<evidence type="ECO:0000313" key="15">
    <source>
        <dbReference type="EMBL" id="KAF4326003.1"/>
    </source>
</evidence>
<keyword evidence="7 12" id="KW-0418">Kinase</keyword>
<dbReference type="Pfam" id="PF00294">
    <property type="entry name" value="PfkB"/>
    <property type="match status" value="1"/>
</dbReference>
<evidence type="ECO:0000256" key="11">
    <source>
        <dbReference type="ARBA" id="ARBA00023277"/>
    </source>
</evidence>
<gene>
    <name evidence="15" type="ORF">G195_000067</name>
</gene>
<evidence type="ECO:0000256" key="7">
    <source>
        <dbReference type="ARBA" id="ARBA00022777"/>
    </source>
</evidence>
<evidence type="ECO:0000256" key="9">
    <source>
        <dbReference type="ARBA" id="ARBA00022842"/>
    </source>
</evidence>
<accession>A0A8J4WBU6</accession>
<dbReference type="GO" id="GO:0004747">
    <property type="term" value="F:ribokinase activity"/>
    <property type="evidence" value="ECO:0007669"/>
    <property type="project" value="UniProtKB-EC"/>
</dbReference>
<dbReference type="InterPro" id="IPR029056">
    <property type="entry name" value="Ribokinase-like"/>
</dbReference>
<dbReference type="GO" id="GO:0005524">
    <property type="term" value="F:ATP binding"/>
    <property type="evidence" value="ECO:0007669"/>
    <property type="project" value="UniProtKB-KW"/>
</dbReference>
<dbReference type="SUPFAM" id="SSF53822">
    <property type="entry name" value="Periplasmic binding protein-like I"/>
    <property type="match status" value="1"/>
</dbReference>
<feature type="domain" description="Periplasmic binding protein/LacI sugar binding" evidence="14">
    <location>
        <begin position="3"/>
        <end position="161"/>
    </location>
</feature>
<proteinExistence type="inferred from homology"/>
<reference evidence="15" key="2">
    <citation type="submission" date="2020-02" db="EMBL/GenBank/DDBJ databases">
        <authorList>
            <person name="Studholme D.J."/>
        </authorList>
    </citation>
    <scope>NUCLEOTIDE SEQUENCE</scope>
    <source>
        <strain evidence="15">00238/432</strain>
    </source>
</reference>
<organism evidence="15 16">
    <name type="scientific">Phytophthora kernoviae 00238/432</name>
    <dbReference type="NCBI Taxonomy" id="1284355"/>
    <lineage>
        <taxon>Eukaryota</taxon>
        <taxon>Sar</taxon>
        <taxon>Stramenopiles</taxon>
        <taxon>Oomycota</taxon>
        <taxon>Peronosporomycetes</taxon>
        <taxon>Peronosporales</taxon>
        <taxon>Peronosporaceae</taxon>
        <taxon>Phytophthora</taxon>
    </lineage>
</organism>
<evidence type="ECO:0000256" key="5">
    <source>
        <dbReference type="ARBA" id="ARBA00022723"/>
    </source>
</evidence>
<evidence type="ECO:0000313" key="16">
    <source>
        <dbReference type="Proteomes" id="UP000702964"/>
    </source>
</evidence>
<comment type="similarity">
    <text evidence="1 12">Belongs to the carbohydrate kinase PfkB family.</text>
</comment>
<dbReference type="GO" id="GO:0046872">
    <property type="term" value="F:metal ion binding"/>
    <property type="evidence" value="ECO:0007669"/>
    <property type="project" value="UniProtKB-KW"/>
</dbReference>
<dbReference type="GO" id="GO:0005829">
    <property type="term" value="C:cytosol"/>
    <property type="evidence" value="ECO:0007669"/>
    <property type="project" value="TreeGrafter"/>
</dbReference>
<dbReference type="InterPro" id="IPR011877">
    <property type="entry name" value="Ribokinase"/>
</dbReference>
<dbReference type="Gene3D" id="3.40.1190.20">
    <property type="match status" value="1"/>
</dbReference>
<dbReference type="CDD" id="cd01174">
    <property type="entry name" value="ribokinase"/>
    <property type="match status" value="1"/>
</dbReference>
<sequence>MQEQEFRLIFGNSDEDEQKEKDYIQTFIQNNVVGVISSTNYPHSSIYENLKIPVVFLDRTPLDSPSVYADGREGGRLAAREIIKRGSRRITVMQGPTHIKPAQDRFEGAIESIREAGLDYRVIQTTSFSFNDVGLWADELFSKYGDTDGVIASNDIAAMANVKPVTHMESGTAHIVLAEGDNSIVVVEAANREVTPAYVDEAAEVIQRADIVLIQQEIPEETVVRVSEICAQSGTPLLLNPAPARTVPDEVIDKAAYITPNEHEAEILFQGMTPAEALRKYPNKLFITEGSNGVRYFDGEREIVVPTYKVEPVDTTGAGDTFNAAFAVALAEGKPLQDSIRFANRAASLSVTKFGAQGGMPMRSEVEESLK</sequence>
<evidence type="ECO:0000256" key="8">
    <source>
        <dbReference type="ARBA" id="ARBA00022840"/>
    </source>
</evidence>
<dbReference type="PROSITE" id="PS00584">
    <property type="entry name" value="PFKB_KINASES_2"/>
    <property type="match status" value="1"/>
</dbReference>
<dbReference type="PANTHER" id="PTHR10584:SF166">
    <property type="entry name" value="RIBOKINASE"/>
    <property type="match status" value="1"/>
</dbReference>
<dbReference type="SUPFAM" id="SSF53613">
    <property type="entry name" value="Ribokinase-like"/>
    <property type="match status" value="1"/>
</dbReference>
<evidence type="ECO:0000256" key="12">
    <source>
        <dbReference type="RuleBase" id="RU003704"/>
    </source>
</evidence>
<evidence type="ECO:0000256" key="10">
    <source>
        <dbReference type="ARBA" id="ARBA00022958"/>
    </source>
</evidence>
<dbReference type="InterPro" id="IPR011611">
    <property type="entry name" value="PfkB_dom"/>
</dbReference>
<keyword evidence="9" id="KW-0460">Magnesium</keyword>
<keyword evidence="10" id="KW-0630">Potassium</keyword>
<dbReference type="EMBL" id="AOFI03000001">
    <property type="protein sequence ID" value="KAF4326003.1"/>
    <property type="molecule type" value="Genomic_DNA"/>
</dbReference>
<dbReference type="EC" id="2.7.1.15" evidence="2"/>
<dbReference type="Gene3D" id="3.40.50.2300">
    <property type="match status" value="1"/>
</dbReference>
<keyword evidence="4 12" id="KW-0808">Transferase</keyword>
<dbReference type="InterPro" id="IPR028082">
    <property type="entry name" value="Peripla_BP_I"/>
</dbReference>
<evidence type="ECO:0000256" key="2">
    <source>
        <dbReference type="ARBA" id="ARBA00012035"/>
    </source>
</evidence>
<dbReference type="PRINTS" id="PR00990">
    <property type="entry name" value="RIBOKINASE"/>
</dbReference>
<comment type="caution">
    <text evidence="15">The sequence shown here is derived from an EMBL/GenBank/DDBJ whole genome shotgun (WGS) entry which is preliminary data.</text>
</comment>
<evidence type="ECO:0000256" key="4">
    <source>
        <dbReference type="ARBA" id="ARBA00022679"/>
    </source>
</evidence>
<dbReference type="Pfam" id="PF00532">
    <property type="entry name" value="Peripla_BP_1"/>
    <property type="match status" value="1"/>
</dbReference>
<reference evidence="15" key="1">
    <citation type="journal article" date="2015" name="Genom Data">
        <title>Draft genome sequences of Phytophthora kernoviae and Phytophthora ramorum lineage EU2 from Scotland.</title>
        <authorList>
            <person name="Sambles C."/>
            <person name="Schlenzig A."/>
            <person name="O'Neill P."/>
            <person name="Grant M."/>
            <person name="Studholme D.J."/>
        </authorList>
    </citation>
    <scope>NUCLEOTIDE SEQUENCE</scope>
    <source>
        <strain evidence="15">00238/432</strain>
    </source>
</reference>
<feature type="domain" description="Carbohydrate kinase PfkB" evidence="13">
    <location>
        <begin position="163"/>
        <end position="361"/>
    </location>
</feature>